<dbReference type="GeneID" id="40318555"/>
<comment type="subcellular location">
    <subcellularLocation>
        <location evidence="1">Cell membrane</location>
        <topology evidence="1">Multi-pass membrane protein</topology>
    </subcellularLocation>
</comment>
<evidence type="ECO:0000256" key="4">
    <source>
        <dbReference type="ARBA" id="ARBA00022989"/>
    </source>
</evidence>
<evidence type="ECO:0000256" key="2">
    <source>
        <dbReference type="ARBA" id="ARBA00022475"/>
    </source>
</evidence>
<gene>
    <name evidence="7" type="ORF">Tco025E_04944</name>
</gene>
<keyword evidence="8" id="KW-1185">Reference proteome</keyword>
<dbReference type="OrthoDB" id="260652at2759"/>
<feature type="transmembrane region" description="Helical" evidence="6">
    <location>
        <begin position="141"/>
        <end position="160"/>
    </location>
</feature>
<evidence type="ECO:0000256" key="6">
    <source>
        <dbReference type="SAM" id="Phobius"/>
    </source>
</evidence>
<feature type="transmembrane region" description="Helical" evidence="6">
    <location>
        <begin position="522"/>
        <end position="540"/>
    </location>
</feature>
<feature type="transmembrane region" description="Helical" evidence="6">
    <location>
        <begin position="111"/>
        <end position="135"/>
    </location>
</feature>
<evidence type="ECO:0000256" key="3">
    <source>
        <dbReference type="ARBA" id="ARBA00022692"/>
    </source>
</evidence>
<keyword evidence="2" id="KW-1003">Cell membrane</keyword>
<protein>
    <submittedName>
        <fullName evidence="7">Uncharacterized protein</fullName>
    </submittedName>
</protein>
<sequence>MEAIDWNYLSANCVWRDNLMKELLNTGVEVEAPELRIWRDIYDDSVSLESYWYTLLSPKFRQPAFLAMRITLFAALPLLIIGDKFADHFTMSRVLCLYGIAYSQETLGEQICMLCTAFQVVVCMTVWGLLMYTFNVLNHEVAWWCAVFFGSFFVGLFGDLRCRRLSIVMMVIIMEVQRSLPNQGGPYLPFYVARDVCFALMFSFAQAFLPPFTMCKRVDDAMAGAWVYMGSMVQNCVKGCWAENPIDAAAAISKTSSEPLQAIFTVLPPQLNVVRYEPWVSPLLWQLRNERIKVMGGLMPMLHALAAAVRTLHTSHVAQKDLEGWKNPGVETVRGRLEEALEPYLKALEETLKGLGHALKPEDVAEKLPLEDLHAATSGLQSSIDKIHYDMMKGRLGNVDSVWYMYVVFAHLMMVLFGEELLRYGEAMRNFDSTRYTSASRRMWDFFIFEYWNDFWTELPKRLTLATPRDVRVVKDAFKLACGYTVASVFTLYVGYDRVFYFGMAILMGVGLPTAGDTLMAGIQRVAGLVFAASFAYLIKKHKRSEAEVYALSLLLIMVSLFARVFPGYFHCAFYCALLISSMLHIATVPLMMFSRVVSSSLAVMSYYVIVVFVFPIDTIRVLHNAEVWIMNGVSEYLSSLVRLLQFRVGDKDAEVMQELLAVKGRSGGLWVAVRQLLPKVKTAGLEPTIRGKPYPVYEQEEFAQVLRRLLSSLDIMLLGLMILHRERVVPAAAELEEMLGATMKVVKGIERYGVYVMQDFVNAVQQPETWSYVETVDHFTTLLRLNNQLKDIFSVDHGKMLSAIRGKANELHLNNLKLSMAFASNSSPTFPLPTEDMRSEPNQSSTTACPYGLEGEGKAREELTAPRNASFMLRPDEFTINHDMNMSIAVLVGMDLFCSELVKSMRTMQHINQFELSRRQ</sequence>
<keyword evidence="5 6" id="KW-0472">Membrane</keyword>
<feature type="transmembrane region" description="Helical" evidence="6">
    <location>
        <begin position="598"/>
        <end position="617"/>
    </location>
</feature>
<keyword evidence="4 6" id="KW-1133">Transmembrane helix</keyword>
<feature type="transmembrane region" description="Helical" evidence="6">
    <location>
        <begin position="477"/>
        <end position="494"/>
    </location>
</feature>
<dbReference type="EMBL" id="MKKU01000273">
    <property type="protein sequence ID" value="RNF17091.1"/>
    <property type="molecule type" value="Genomic_DNA"/>
</dbReference>
<reference evidence="7 8" key="1">
    <citation type="journal article" date="2018" name="BMC Genomics">
        <title>Genomic comparison of Trypanosoma conorhini and Trypanosoma rangeli to Trypanosoma cruzi strains of high and low virulence.</title>
        <authorList>
            <person name="Bradwell K.R."/>
            <person name="Koparde V.N."/>
            <person name="Matveyev A.V."/>
            <person name="Serrano M.G."/>
            <person name="Alves J.M."/>
            <person name="Parikh H."/>
            <person name="Huang B."/>
            <person name="Lee V."/>
            <person name="Espinosa-Alvarez O."/>
            <person name="Ortiz P.A."/>
            <person name="Costa-Martins A.G."/>
            <person name="Teixeira M.M."/>
            <person name="Buck G.A."/>
        </authorList>
    </citation>
    <scope>NUCLEOTIDE SEQUENCE [LARGE SCALE GENOMIC DNA]</scope>
    <source>
        <strain evidence="7 8">025E</strain>
    </source>
</reference>
<keyword evidence="3 6" id="KW-0812">Transmembrane</keyword>
<feature type="transmembrane region" description="Helical" evidence="6">
    <location>
        <begin position="547"/>
        <end position="566"/>
    </location>
</feature>
<dbReference type="Proteomes" id="UP000284403">
    <property type="component" value="Unassembled WGS sequence"/>
</dbReference>
<dbReference type="AlphaFoldDB" id="A0A422PHB2"/>
<evidence type="ECO:0000256" key="1">
    <source>
        <dbReference type="ARBA" id="ARBA00004651"/>
    </source>
</evidence>
<accession>A0A422PHB2</accession>
<feature type="transmembrane region" description="Helical" evidence="6">
    <location>
        <begin position="401"/>
        <end position="418"/>
    </location>
</feature>
<dbReference type="RefSeq" id="XP_029228034.1">
    <property type="nucleotide sequence ID" value="XM_029371849.1"/>
</dbReference>
<dbReference type="GO" id="GO:0005886">
    <property type="term" value="C:plasma membrane"/>
    <property type="evidence" value="ECO:0007669"/>
    <property type="project" value="UniProtKB-SubCell"/>
</dbReference>
<dbReference type="PANTHER" id="PTHR30509:SF38">
    <property type="entry name" value="FUSARIC ACID RESISTANCE PROTEIN-LIKE"/>
    <property type="match status" value="1"/>
</dbReference>
<feature type="transmembrane region" description="Helical" evidence="6">
    <location>
        <begin position="64"/>
        <end position="82"/>
    </location>
</feature>
<organism evidence="7 8">
    <name type="scientific">Trypanosoma conorhini</name>
    <dbReference type="NCBI Taxonomy" id="83891"/>
    <lineage>
        <taxon>Eukaryota</taxon>
        <taxon>Discoba</taxon>
        <taxon>Euglenozoa</taxon>
        <taxon>Kinetoplastea</taxon>
        <taxon>Metakinetoplastina</taxon>
        <taxon>Trypanosomatida</taxon>
        <taxon>Trypanosomatidae</taxon>
        <taxon>Trypanosoma</taxon>
    </lineage>
</organism>
<evidence type="ECO:0000313" key="7">
    <source>
        <dbReference type="EMBL" id="RNF17091.1"/>
    </source>
</evidence>
<dbReference type="PANTHER" id="PTHR30509">
    <property type="entry name" value="P-HYDROXYBENZOIC ACID EFFLUX PUMP SUBUNIT-RELATED"/>
    <property type="match status" value="1"/>
</dbReference>
<evidence type="ECO:0000313" key="8">
    <source>
        <dbReference type="Proteomes" id="UP000284403"/>
    </source>
</evidence>
<comment type="caution">
    <text evidence="7">The sequence shown here is derived from an EMBL/GenBank/DDBJ whole genome shotgun (WGS) entry which is preliminary data.</text>
</comment>
<evidence type="ECO:0000256" key="5">
    <source>
        <dbReference type="ARBA" id="ARBA00023136"/>
    </source>
</evidence>
<proteinExistence type="predicted"/>
<name>A0A422PHB2_9TRYP</name>